<dbReference type="Proteomes" id="UP000823405">
    <property type="component" value="Unassembled WGS sequence"/>
</dbReference>
<organism evidence="12 13">
    <name type="scientific">Linnemannia gamsii</name>
    <dbReference type="NCBI Taxonomy" id="64522"/>
    <lineage>
        <taxon>Eukaryota</taxon>
        <taxon>Fungi</taxon>
        <taxon>Fungi incertae sedis</taxon>
        <taxon>Mucoromycota</taxon>
        <taxon>Mortierellomycotina</taxon>
        <taxon>Mortierellomycetes</taxon>
        <taxon>Mortierellales</taxon>
        <taxon>Mortierellaceae</taxon>
        <taxon>Linnemannia</taxon>
    </lineage>
</organism>
<dbReference type="InterPro" id="IPR036282">
    <property type="entry name" value="Glutathione-S-Trfase_C_sf"/>
</dbReference>
<evidence type="ECO:0000259" key="11">
    <source>
        <dbReference type="Pfam" id="PF17171"/>
    </source>
</evidence>
<reference evidence="12" key="1">
    <citation type="journal article" date="2020" name="Fungal Divers.">
        <title>Resolving the Mortierellaceae phylogeny through synthesis of multi-gene phylogenetics and phylogenomics.</title>
        <authorList>
            <person name="Vandepol N."/>
            <person name="Liber J."/>
            <person name="Desiro A."/>
            <person name="Na H."/>
            <person name="Kennedy M."/>
            <person name="Barry K."/>
            <person name="Grigoriev I.V."/>
            <person name="Miller A.N."/>
            <person name="O'Donnell K."/>
            <person name="Stajich J.E."/>
            <person name="Bonito G."/>
        </authorList>
    </citation>
    <scope>NUCLEOTIDE SEQUENCE</scope>
    <source>
        <strain evidence="12">NVP60</strain>
    </source>
</reference>
<evidence type="ECO:0000256" key="1">
    <source>
        <dbReference type="ARBA" id="ARBA00004294"/>
    </source>
</evidence>
<evidence type="ECO:0000256" key="7">
    <source>
        <dbReference type="ARBA" id="ARBA00023136"/>
    </source>
</evidence>
<keyword evidence="6" id="KW-0496">Mitochondrion</keyword>
<keyword evidence="9" id="KW-0812">Transmembrane</keyword>
<dbReference type="GO" id="GO:0007005">
    <property type="term" value="P:mitochondrion organization"/>
    <property type="evidence" value="ECO:0007669"/>
    <property type="project" value="TreeGrafter"/>
</dbReference>
<sequence>MPNAELYIYGGAFKGLPSIDPQCLALISYLSIVSHQEYTIVESNDPGISPTGELPMLHDGKNWIAGTNRIIAYLSKTGYNANEDLSTEDLAKSVAYSSLVDESLQDALLFSWFADDDNFLGSTRKVYSDLLSIPARYIQPMQMRKSAVQRVQKYGGKVESGSLTHAENTRIYDLARDCYRVLDRKLGENDFLFGVKPTSLDAKAFGYLALQLYPEIPNPRFQMILTSQFPRLVAYCDRCKDEFFANLPDSALPTETSPFFTNPISSPKEWFKNTFLSGSKSVSSTTTTAEKLKKTQEERDFDLKRIYAVTFGLVAMVAYVIINGIVVIGTDGGEEEEEEQGGYFMAGGDDVDDEIHVPSDD</sequence>
<protein>
    <submittedName>
        <fullName evidence="12">Metaxin 1</fullName>
    </submittedName>
</protein>
<dbReference type="SFLD" id="SFLDS00019">
    <property type="entry name" value="Glutathione_Transferase_(cytos"/>
    <property type="match status" value="1"/>
</dbReference>
<dbReference type="OrthoDB" id="5835136at2759"/>
<evidence type="ECO:0000256" key="6">
    <source>
        <dbReference type="ARBA" id="ARBA00023128"/>
    </source>
</evidence>
<dbReference type="GO" id="GO:0015031">
    <property type="term" value="P:protein transport"/>
    <property type="evidence" value="ECO:0007669"/>
    <property type="project" value="UniProtKB-KW"/>
</dbReference>
<keyword evidence="7 9" id="KW-0472">Membrane</keyword>
<feature type="domain" description="Mitochondrial outer membrane transport complex Sam37/metaxin N-terminal" evidence="10">
    <location>
        <begin position="23"/>
        <end position="144"/>
    </location>
</feature>
<evidence type="ECO:0000256" key="2">
    <source>
        <dbReference type="ARBA" id="ARBA00009170"/>
    </source>
</evidence>
<feature type="domain" description="Metaxin glutathione S-transferase" evidence="11">
    <location>
        <begin position="175"/>
        <end position="239"/>
    </location>
</feature>
<dbReference type="InterPro" id="IPR019564">
    <property type="entry name" value="Sam37/metaxin_N"/>
</dbReference>
<keyword evidence="4" id="KW-1000">Mitochondrion outer membrane</keyword>
<keyword evidence="9" id="KW-1133">Transmembrane helix</keyword>
<dbReference type="GO" id="GO:0001401">
    <property type="term" value="C:SAM complex"/>
    <property type="evidence" value="ECO:0007669"/>
    <property type="project" value="InterPro"/>
</dbReference>
<evidence type="ECO:0000256" key="5">
    <source>
        <dbReference type="ARBA" id="ARBA00022927"/>
    </source>
</evidence>
<dbReference type="EMBL" id="JAAAIN010001309">
    <property type="protein sequence ID" value="KAG0304435.1"/>
    <property type="molecule type" value="Genomic_DNA"/>
</dbReference>
<dbReference type="PANTHER" id="PTHR12289:SF41">
    <property type="entry name" value="FAILED AXON CONNECTIONS-RELATED"/>
    <property type="match status" value="1"/>
</dbReference>
<dbReference type="InterPro" id="IPR040079">
    <property type="entry name" value="Glutathione_S-Trfase"/>
</dbReference>
<dbReference type="InterPro" id="IPR033468">
    <property type="entry name" value="Metaxin_GST"/>
</dbReference>
<gene>
    <name evidence="12" type="primary">MTX1</name>
    <name evidence="12" type="ORF">BGZ97_001491</name>
</gene>
<feature type="transmembrane region" description="Helical" evidence="9">
    <location>
        <begin position="306"/>
        <end position="328"/>
    </location>
</feature>
<keyword evidence="5" id="KW-0653">Protein transport</keyword>
<dbReference type="PANTHER" id="PTHR12289">
    <property type="entry name" value="METAXIN RELATED"/>
    <property type="match status" value="1"/>
</dbReference>
<evidence type="ECO:0000313" key="12">
    <source>
        <dbReference type="EMBL" id="KAG0304435.1"/>
    </source>
</evidence>
<proteinExistence type="inferred from homology"/>
<keyword evidence="3" id="KW-0813">Transport</keyword>
<dbReference type="CDD" id="cd03078">
    <property type="entry name" value="GST_N_Metaxin1_like"/>
    <property type="match status" value="1"/>
</dbReference>
<dbReference type="SFLD" id="SFLDG01180">
    <property type="entry name" value="SUF1"/>
    <property type="match status" value="1"/>
</dbReference>
<dbReference type="AlphaFoldDB" id="A0A9P6R146"/>
<dbReference type="SUPFAM" id="SSF47616">
    <property type="entry name" value="GST C-terminal domain-like"/>
    <property type="match status" value="1"/>
</dbReference>
<comment type="similarity">
    <text evidence="2">Belongs to the metaxin family.</text>
</comment>
<evidence type="ECO:0000313" key="13">
    <source>
        <dbReference type="Proteomes" id="UP000823405"/>
    </source>
</evidence>
<comment type="subcellular location">
    <subcellularLocation>
        <location evidence="1">Mitochondrion outer membrane</location>
    </subcellularLocation>
</comment>
<feature type="region of interest" description="Disordered" evidence="8">
    <location>
        <begin position="333"/>
        <end position="361"/>
    </location>
</feature>
<dbReference type="Pfam" id="PF17171">
    <property type="entry name" value="GST_C_6"/>
    <property type="match status" value="1"/>
</dbReference>
<evidence type="ECO:0000256" key="3">
    <source>
        <dbReference type="ARBA" id="ARBA00022448"/>
    </source>
</evidence>
<evidence type="ECO:0000256" key="9">
    <source>
        <dbReference type="SAM" id="Phobius"/>
    </source>
</evidence>
<evidence type="ECO:0000256" key="4">
    <source>
        <dbReference type="ARBA" id="ARBA00022787"/>
    </source>
</evidence>
<name>A0A9P6R146_9FUNG</name>
<accession>A0A9P6R146</accession>
<keyword evidence="13" id="KW-1185">Reference proteome</keyword>
<evidence type="ECO:0000256" key="8">
    <source>
        <dbReference type="SAM" id="MobiDB-lite"/>
    </source>
</evidence>
<comment type="caution">
    <text evidence="12">The sequence shown here is derived from an EMBL/GenBank/DDBJ whole genome shotgun (WGS) entry which is preliminary data.</text>
</comment>
<dbReference type="Pfam" id="PF10568">
    <property type="entry name" value="Tom37"/>
    <property type="match status" value="1"/>
</dbReference>
<evidence type="ECO:0000259" key="10">
    <source>
        <dbReference type="Pfam" id="PF10568"/>
    </source>
</evidence>
<dbReference type="InterPro" id="IPR050931">
    <property type="entry name" value="Mito_Protein_Transport_Metaxin"/>
</dbReference>